<name>A0AAV5QGG6_9ASCO</name>
<dbReference type="GeneID" id="90071443"/>
<dbReference type="Gene3D" id="1.10.3450.40">
    <property type="entry name" value="Signal recognition particle, SRP68 subunit, RNA-binding domain"/>
    <property type="match status" value="1"/>
</dbReference>
<keyword evidence="4 10" id="KW-0963">Cytoplasm</keyword>
<sequence>MTSILGLTYGERSSLSSGPEFLQHSVKAKKRVAKLKKDLGIQVKDTKHYQDHDKTQEIDSEQYDSDDRYGLILLYLAERDLSKALEILVVSEVSSSRSKEKFIISKLKRTVEHIKQLIMISFNEPNKSKKIELYVYLGLAEGLLAVKQKKWSVAAYSLSVARNALEFLESYTDYQENKANHLYREIIESRIDPSLRLAITHSSFAQNVIDLNIVSKIVIQKSSKDSQDDVYEDAIELIKEKDESFLEVDESQASTRQLITEVTWSSYTAKLHSSEIARMIMEVQSSEKKIQNSDISSFDPVLIGWKETLESHEVDTERANSMGVEDEEEIRDRQIVLTFIKYHMHFAQVRRDHALIDSLNAKKLKNDSLVDINRDIVRIYEMILSTISKIQDLPGVYSDQDLSSDIEALKTYYQSLKYQVIANVYEIVKKHKESLLILENISQKLSGLKPLNIEKFPGEILSNEKLVSYTKQVSEYKVKVHVLAQFEHESSRNQAVVQSVADAVNIPVSINTIQELTNTNKLMDIESVKPVTVKPVFFDLAFNYVGETDQSAQHRLAQKKIGETDAVPVPDSITTSTTEKPKKKGLFGLWG</sequence>
<evidence type="ECO:0000256" key="3">
    <source>
        <dbReference type="ARBA" id="ARBA00009352"/>
    </source>
</evidence>
<keyword evidence="7" id="KW-0539">Nucleus</keyword>
<dbReference type="GO" id="GO:0008312">
    <property type="term" value="F:7S RNA binding"/>
    <property type="evidence" value="ECO:0007669"/>
    <property type="project" value="InterPro"/>
</dbReference>
<keyword evidence="12" id="KW-1185">Reference proteome</keyword>
<reference evidence="11 12" key="1">
    <citation type="journal article" date="2023" name="Elife">
        <title>Identification of key yeast species and microbe-microbe interactions impacting larval growth of Drosophila in the wild.</title>
        <authorList>
            <person name="Mure A."/>
            <person name="Sugiura Y."/>
            <person name="Maeda R."/>
            <person name="Honda K."/>
            <person name="Sakurai N."/>
            <person name="Takahashi Y."/>
            <person name="Watada M."/>
            <person name="Katoh T."/>
            <person name="Gotoh A."/>
            <person name="Gotoh Y."/>
            <person name="Taniguchi I."/>
            <person name="Nakamura K."/>
            <person name="Hayashi T."/>
            <person name="Katayama T."/>
            <person name="Uemura T."/>
            <person name="Hattori Y."/>
        </authorList>
    </citation>
    <scope>NUCLEOTIDE SEQUENCE [LARGE SCALE GENOMIC DNA]</scope>
    <source>
        <strain evidence="11 12">SC-9</strain>
    </source>
</reference>
<dbReference type="RefSeq" id="XP_064850464.1">
    <property type="nucleotide sequence ID" value="XM_064994392.1"/>
</dbReference>
<evidence type="ECO:0000256" key="8">
    <source>
        <dbReference type="ARBA" id="ARBA00023274"/>
    </source>
</evidence>
<keyword evidence="5 10" id="KW-0694">RNA-binding</keyword>
<dbReference type="InterPro" id="IPR026258">
    <property type="entry name" value="SRP68"/>
</dbReference>
<proteinExistence type="inferred from homology"/>
<comment type="similarity">
    <text evidence="3 10">Belongs to the SRP68 family.</text>
</comment>
<evidence type="ECO:0000256" key="7">
    <source>
        <dbReference type="ARBA" id="ARBA00023242"/>
    </source>
</evidence>
<evidence type="ECO:0000256" key="9">
    <source>
        <dbReference type="ARBA" id="ARBA00029498"/>
    </source>
</evidence>
<dbReference type="Pfam" id="PF16969">
    <property type="entry name" value="SRP68"/>
    <property type="match status" value="1"/>
</dbReference>
<dbReference type="GO" id="GO:0005730">
    <property type="term" value="C:nucleolus"/>
    <property type="evidence" value="ECO:0007669"/>
    <property type="project" value="UniProtKB-SubCell"/>
</dbReference>
<dbReference type="GO" id="GO:0030942">
    <property type="term" value="F:endoplasmic reticulum signal peptide binding"/>
    <property type="evidence" value="ECO:0007669"/>
    <property type="project" value="InterPro"/>
</dbReference>
<dbReference type="GO" id="GO:0005047">
    <property type="term" value="F:signal recognition particle binding"/>
    <property type="evidence" value="ECO:0007669"/>
    <property type="project" value="InterPro"/>
</dbReference>
<dbReference type="EMBL" id="BTFZ01000001">
    <property type="protein sequence ID" value="GMM33464.1"/>
    <property type="molecule type" value="Genomic_DNA"/>
</dbReference>
<evidence type="ECO:0000256" key="4">
    <source>
        <dbReference type="ARBA" id="ARBA00022490"/>
    </source>
</evidence>
<organism evidence="11 12">
    <name type="scientific">Saccharomycopsis crataegensis</name>
    <dbReference type="NCBI Taxonomy" id="43959"/>
    <lineage>
        <taxon>Eukaryota</taxon>
        <taxon>Fungi</taxon>
        <taxon>Dikarya</taxon>
        <taxon>Ascomycota</taxon>
        <taxon>Saccharomycotina</taxon>
        <taxon>Saccharomycetes</taxon>
        <taxon>Saccharomycopsidaceae</taxon>
        <taxon>Saccharomycopsis</taxon>
    </lineage>
</organism>
<keyword evidence="8 10" id="KW-0687">Ribonucleoprotein</keyword>
<gene>
    <name evidence="11" type="ORF">DASC09_007890</name>
</gene>
<dbReference type="InterPro" id="IPR038253">
    <property type="entry name" value="SRP68_N_sf"/>
</dbReference>
<evidence type="ECO:0000256" key="10">
    <source>
        <dbReference type="PIRNR" id="PIRNR038995"/>
    </source>
</evidence>
<accession>A0AAV5QGG6</accession>
<keyword evidence="6 10" id="KW-0733">Signal recognition particle</keyword>
<dbReference type="Proteomes" id="UP001360560">
    <property type="component" value="Unassembled WGS sequence"/>
</dbReference>
<dbReference type="AlphaFoldDB" id="A0AAV5QGG6"/>
<comment type="subcellular location">
    <subcellularLocation>
        <location evidence="1 10">Cytoplasm</location>
    </subcellularLocation>
    <subcellularLocation>
        <location evidence="2">Nucleus</location>
        <location evidence="2">Nucleolus</location>
    </subcellularLocation>
</comment>
<dbReference type="GO" id="GO:0005786">
    <property type="term" value="C:signal recognition particle, endoplasmic reticulum targeting"/>
    <property type="evidence" value="ECO:0007669"/>
    <property type="project" value="UniProtKB-KW"/>
</dbReference>
<comment type="function">
    <text evidence="10">Component of the signal recognition particle (SRP) complex, a ribonucleoprotein complex that mediates the cotranslational targeting of secretory and membrane proteins to the endoplasmic reticulum (ER). The SRP complex interacts with the signal sequence in nascent secretory and membrane proteins and directs them to the membrane of the ER.</text>
</comment>
<evidence type="ECO:0000256" key="5">
    <source>
        <dbReference type="ARBA" id="ARBA00022884"/>
    </source>
</evidence>
<dbReference type="GO" id="GO:0006614">
    <property type="term" value="P:SRP-dependent cotranslational protein targeting to membrane"/>
    <property type="evidence" value="ECO:0007669"/>
    <property type="project" value="InterPro"/>
</dbReference>
<dbReference type="PANTHER" id="PTHR12860:SF0">
    <property type="entry name" value="SIGNAL RECOGNITION PARTICLE SUBUNIT SRP68"/>
    <property type="match status" value="1"/>
</dbReference>
<evidence type="ECO:0000256" key="6">
    <source>
        <dbReference type="ARBA" id="ARBA00023135"/>
    </source>
</evidence>
<dbReference type="PIRSF" id="PIRSF038995">
    <property type="entry name" value="SRP68"/>
    <property type="match status" value="1"/>
</dbReference>
<protein>
    <recommendedName>
        <fullName evidence="9 10">Signal recognition particle subunit SRP68</fullName>
        <shortName evidence="10">SRP68</shortName>
    </recommendedName>
</protein>
<evidence type="ECO:0000313" key="12">
    <source>
        <dbReference type="Proteomes" id="UP001360560"/>
    </source>
</evidence>
<comment type="caution">
    <text evidence="11">The sequence shown here is derived from an EMBL/GenBank/DDBJ whole genome shotgun (WGS) entry which is preliminary data.</text>
</comment>
<evidence type="ECO:0000256" key="1">
    <source>
        <dbReference type="ARBA" id="ARBA00004496"/>
    </source>
</evidence>
<evidence type="ECO:0000313" key="11">
    <source>
        <dbReference type="EMBL" id="GMM33464.1"/>
    </source>
</evidence>
<dbReference type="PANTHER" id="PTHR12860">
    <property type="entry name" value="SIGNAL RECOGNITION PARTICLE 68 KDA PROTEIN"/>
    <property type="match status" value="1"/>
</dbReference>
<evidence type="ECO:0000256" key="2">
    <source>
        <dbReference type="ARBA" id="ARBA00004604"/>
    </source>
</evidence>